<accession>A0A1G7J357</accession>
<evidence type="ECO:0000259" key="1">
    <source>
        <dbReference type="Pfam" id="PF12680"/>
    </source>
</evidence>
<dbReference type="SUPFAM" id="SSF54427">
    <property type="entry name" value="NTF2-like"/>
    <property type="match status" value="1"/>
</dbReference>
<dbReference type="AlphaFoldDB" id="A0A1G7J357"/>
<dbReference type="OrthoDB" id="6657864at2"/>
<name>A0A1G7J357_9FLAO</name>
<dbReference type="Gene3D" id="3.10.450.50">
    <property type="match status" value="1"/>
</dbReference>
<keyword evidence="3" id="KW-1185">Reference proteome</keyword>
<dbReference type="InterPro" id="IPR032710">
    <property type="entry name" value="NTF2-like_dom_sf"/>
</dbReference>
<evidence type="ECO:0000313" key="2">
    <source>
        <dbReference type="EMBL" id="SDF19432.1"/>
    </source>
</evidence>
<evidence type="ECO:0000313" key="3">
    <source>
        <dbReference type="Proteomes" id="UP000199321"/>
    </source>
</evidence>
<dbReference type="Pfam" id="PF12680">
    <property type="entry name" value="SnoaL_2"/>
    <property type="match status" value="1"/>
</dbReference>
<gene>
    <name evidence="2" type="ORF">SAMN05421855_10870</name>
</gene>
<proteinExistence type="predicted"/>
<feature type="domain" description="SnoaL-like" evidence="1">
    <location>
        <begin position="10"/>
        <end position="117"/>
    </location>
</feature>
<dbReference type="STRING" id="227084.SAMN05421855_10870"/>
<reference evidence="2 3" key="1">
    <citation type="submission" date="2016-10" db="EMBL/GenBank/DDBJ databases">
        <authorList>
            <person name="de Groot N.N."/>
        </authorList>
    </citation>
    <scope>NUCLEOTIDE SEQUENCE [LARGE SCALE GENOMIC DNA]</scope>
    <source>
        <strain evidence="2 3">DSM 16195</strain>
    </source>
</reference>
<dbReference type="RefSeq" id="WP_093145341.1">
    <property type="nucleotide sequence ID" value="NZ_BMWO01000006.1"/>
</dbReference>
<sequence>MENSINKVIQNFLKYLAERNLEDLTKLFVENVDWYIPGDESKVEWLGKRNSRKEVYEFYDLLWKNTKPISANIDNIFINDNKAVITGEFSTIMLQTNKIVNSLFFIQITVENEKIVKYRLLEDSYAVSIALT</sequence>
<dbReference type="Proteomes" id="UP000199321">
    <property type="component" value="Unassembled WGS sequence"/>
</dbReference>
<organism evidence="2 3">
    <name type="scientific">Ulvibacter litoralis</name>
    <dbReference type="NCBI Taxonomy" id="227084"/>
    <lineage>
        <taxon>Bacteria</taxon>
        <taxon>Pseudomonadati</taxon>
        <taxon>Bacteroidota</taxon>
        <taxon>Flavobacteriia</taxon>
        <taxon>Flavobacteriales</taxon>
        <taxon>Flavobacteriaceae</taxon>
        <taxon>Ulvibacter</taxon>
    </lineage>
</organism>
<dbReference type="EMBL" id="FNBA01000008">
    <property type="protein sequence ID" value="SDF19432.1"/>
    <property type="molecule type" value="Genomic_DNA"/>
</dbReference>
<dbReference type="InterPro" id="IPR037401">
    <property type="entry name" value="SnoaL-like"/>
</dbReference>
<protein>
    <recommendedName>
        <fullName evidence="1">SnoaL-like domain-containing protein</fullName>
    </recommendedName>
</protein>